<sequence>MLPWWMKWLLFICSRDGGRTMKTDRTDDRAAPHAVIDCDIHHDTGMGRIKPYLPRAYRELTDAYGNAVPGGDPRDGVADVQTLRQAYLDERPLACGILTGTNYGVQAAPNYEYAVELCRAINTYTVDHWLGEDARLKGSIIIPKQQPVYAAKEIDRMAPHPGMVQVLVSNGAFMPYGNRFYDPIYEACERHGLPLTIHAGMEGVGINNPMTGVGYVTTRAEWIFSRTQVMMAHVASMIFEGVFERFPTLRVVLQEAGVFWIVPYLWRLDQDWRGLRVQTPWVKRFPSEYFREHFRITTQTVELPNNANLQDELLRQIDAERTLMFASNYPYGDEAAQAAIWSNERDSLKRQVMGNTAAELYGI</sequence>
<dbReference type="PANTHER" id="PTHR21240">
    <property type="entry name" value="2-AMINO-3-CARBOXYLMUCONATE-6-SEMIALDEHYDE DECARBOXYLASE"/>
    <property type="match status" value="1"/>
</dbReference>
<dbReference type="PANTHER" id="PTHR21240:SF28">
    <property type="entry name" value="ISO-OROTATE DECARBOXYLASE (EUROFUNG)"/>
    <property type="match status" value="1"/>
</dbReference>
<gene>
    <name evidence="3" type="ORF">FE784_22740</name>
</gene>
<dbReference type="InterPro" id="IPR032466">
    <property type="entry name" value="Metal_Hydrolase"/>
</dbReference>
<evidence type="ECO:0000259" key="2">
    <source>
        <dbReference type="Pfam" id="PF04909"/>
    </source>
</evidence>
<dbReference type="GO" id="GO:0019748">
    <property type="term" value="P:secondary metabolic process"/>
    <property type="evidence" value="ECO:0007669"/>
    <property type="project" value="TreeGrafter"/>
</dbReference>
<keyword evidence="4" id="KW-1185">Reference proteome</keyword>
<dbReference type="Gene3D" id="3.20.20.140">
    <property type="entry name" value="Metal-dependent hydrolases"/>
    <property type="match status" value="1"/>
</dbReference>
<dbReference type="OrthoDB" id="9777673at2"/>
<dbReference type="GO" id="GO:0016787">
    <property type="term" value="F:hydrolase activity"/>
    <property type="evidence" value="ECO:0007669"/>
    <property type="project" value="InterPro"/>
</dbReference>
<reference evidence="3 4" key="1">
    <citation type="submission" date="2019-05" db="EMBL/GenBank/DDBJ databases">
        <title>We sequenced the genome of Paenibacillus hemerocallicola KCTC 33185 for further insight into its adaptation and study the phylogeny of Paenibacillus.</title>
        <authorList>
            <person name="Narsing Rao M.P."/>
        </authorList>
    </citation>
    <scope>NUCLEOTIDE SEQUENCE [LARGE SCALE GENOMIC DNA]</scope>
    <source>
        <strain evidence="3 4">KCTC 33185</strain>
    </source>
</reference>
<dbReference type="GO" id="GO:0016831">
    <property type="term" value="F:carboxy-lyase activity"/>
    <property type="evidence" value="ECO:0007669"/>
    <property type="project" value="InterPro"/>
</dbReference>
<protein>
    <recommendedName>
        <fullName evidence="2">Amidohydrolase-related domain-containing protein</fullName>
    </recommendedName>
</protein>
<accession>A0A5C4T569</accession>
<keyword evidence="1" id="KW-0456">Lyase</keyword>
<dbReference type="SUPFAM" id="SSF51556">
    <property type="entry name" value="Metallo-dependent hydrolases"/>
    <property type="match status" value="1"/>
</dbReference>
<dbReference type="InterPro" id="IPR032465">
    <property type="entry name" value="ACMSD"/>
</dbReference>
<evidence type="ECO:0000313" key="4">
    <source>
        <dbReference type="Proteomes" id="UP000307943"/>
    </source>
</evidence>
<name>A0A5C4T569_9BACL</name>
<dbReference type="Pfam" id="PF04909">
    <property type="entry name" value="Amidohydro_2"/>
    <property type="match status" value="1"/>
</dbReference>
<organism evidence="3 4">
    <name type="scientific">Paenibacillus hemerocallicola</name>
    <dbReference type="NCBI Taxonomy" id="1172614"/>
    <lineage>
        <taxon>Bacteria</taxon>
        <taxon>Bacillati</taxon>
        <taxon>Bacillota</taxon>
        <taxon>Bacilli</taxon>
        <taxon>Bacillales</taxon>
        <taxon>Paenibacillaceae</taxon>
        <taxon>Paenibacillus</taxon>
    </lineage>
</organism>
<evidence type="ECO:0000256" key="1">
    <source>
        <dbReference type="ARBA" id="ARBA00023239"/>
    </source>
</evidence>
<comment type="caution">
    <text evidence="3">The sequence shown here is derived from an EMBL/GenBank/DDBJ whole genome shotgun (WGS) entry which is preliminary data.</text>
</comment>
<dbReference type="Proteomes" id="UP000307943">
    <property type="component" value="Unassembled WGS sequence"/>
</dbReference>
<dbReference type="EMBL" id="VDCQ01000035">
    <property type="protein sequence ID" value="TNJ63976.1"/>
    <property type="molecule type" value="Genomic_DNA"/>
</dbReference>
<proteinExistence type="predicted"/>
<feature type="domain" description="Amidohydrolase-related" evidence="2">
    <location>
        <begin position="37"/>
        <end position="363"/>
    </location>
</feature>
<dbReference type="AlphaFoldDB" id="A0A5C4T569"/>
<evidence type="ECO:0000313" key="3">
    <source>
        <dbReference type="EMBL" id="TNJ63976.1"/>
    </source>
</evidence>
<dbReference type="GO" id="GO:0005737">
    <property type="term" value="C:cytoplasm"/>
    <property type="evidence" value="ECO:0007669"/>
    <property type="project" value="TreeGrafter"/>
</dbReference>
<dbReference type="InterPro" id="IPR006680">
    <property type="entry name" value="Amidohydro-rel"/>
</dbReference>